<proteinExistence type="predicted"/>
<dbReference type="Proteomes" id="UP000656077">
    <property type="component" value="Unassembled WGS sequence"/>
</dbReference>
<organism evidence="1 2">
    <name type="scientific">Clostridium chromiireducens</name>
    <dbReference type="NCBI Taxonomy" id="225345"/>
    <lineage>
        <taxon>Bacteria</taxon>
        <taxon>Bacillati</taxon>
        <taxon>Bacillota</taxon>
        <taxon>Clostridia</taxon>
        <taxon>Eubacteriales</taxon>
        <taxon>Clostridiaceae</taxon>
        <taxon>Clostridium</taxon>
    </lineage>
</organism>
<accession>A0A964RMG3</accession>
<evidence type="ECO:0000313" key="2">
    <source>
        <dbReference type="Proteomes" id="UP000656077"/>
    </source>
</evidence>
<evidence type="ECO:0000313" key="1">
    <source>
        <dbReference type="EMBL" id="MVX64256.1"/>
    </source>
</evidence>
<name>A0A964RMG3_9CLOT</name>
<dbReference type="AlphaFoldDB" id="A0A964RMG3"/>
<dbReference type="RefSeq" id="WP_160359249.1">
    <property type="nucleotide sequence ID" value="NZ_WSRQ01000015.1"/>
</dbReference>
<sequence length="50" mass="6037">MGANERRNEIMEILRCKRHKKMENLATKFGQRFSTSISDDEAFYYEEHPK</sequence>
<comment type="caution">
    <text evidence="1">The sequence shown here is derived from an EMBL/GenBank/DDBJ whole genome shotgun (WGS) entry which is preliminary data.</text>
</comment>
<protein>
    <submittedName>
        <fullName evidence="1">Uncharacterized protein</fullName>
    </submittedName>
</protein>
<dbReference type="EMBL" id="WSRQ01000015">
    <property type="protein sequence ID" value="MVX64256.1"/>
    <property type="molecule type" value="Genomic_DNA"/>
</dbReference>
<reference evidence="1" key="1">
    <citation type="submission" date="2019-12" db="EMBL/GenBank/DDBJ databases">
        <title>Microbes associate with the intestines of laboratory mice.</title>
        <authorList>
            <person name="Navarre W."/>
            <person name="Wong E."/>
        </authorList>
    </citation>
    <scope>NUCLEOTIDE SEQUENCE</scope>
    <source>
        <strain evidence="1">NM79_F5</strain>
    </source>
</reference>
<gene>
    <name evidence="1" type="ORF">GKZ28_11195</name>
</gene>